<comment type="caution">
    <text evidence="2">The sequence shown here is derived from an EMBL/GenBank/DDBJ whole genome shotgun (WGS) entry which is preliminary data.</text>
</comment>
<feature type="compositionally biased region" description="Polar residues" evidence="1">
    <location>
        <begin position="45"/>
        <end position="59"/>
    </location>
</feature>
<dbReference type="AlphaFoldDB" id="A0A2P6N7Z1"/>
<dbReference type="EMBL" id="MDYQ01000162">
    <property type="protein sequence ID" value="PRP80061.1"/>
    <property type="molecule type" value="Genomic_DNA"/>
</dbReference>
<proteinExistence type="predicted"/>
<dbReference type="Proteomes" id="UP000241769">
    <property type="component" value="Unassembled WGS sequence"/>
</dbReference>
<feature type="region of interest" description="Disordered" evidence="1">
    <location>
        <begin position="28"/>
        <end position="84"/>
    </location>
</feature>
<name>A0A2P6N7Z1_9EUKA</name>
<evidence type="ECO:0000313" key="2">
    <source>
        <dbReference type="EMBL" id="PRP80061.1"/>
    </source>
</evidence>
<gene>
    <name evidence="2" type="ORF">PROFUN_10744</name>
</gene>
<dbReference type="InParanoid" id="A0A2P6N7Z1"/>
<accession>A0A2P6N7Z1</accession>
<evidence type="ECO:0000256" key="1">
    <source>
        <dbReference type="SAM" id="MobiDB-lite"/>
    </source>
</evidence>
<keyword evidence="3" id="KW-1185">Reference proteome</keyword>
<evidence type="ECO:0000313" key="3">
    <source>
        <dbReference type="Proteomes" id="UP000241769"/>
    </source>
</evidence>
<protein>
    <submittedName>
        <fullName evidence="2">Uncharacterized protein</fullName>
    </submittedName>
</protein>
<organism evidence="2 3">
    <name type="scientific">Planoprotostelium fungivorum</name>
    <dbReference type="NCBI Taxonomy" id="1890364"/>
    <lineage>
        <taxon>Eukaryota</taxon>
        <taxon>Amoebozoa</taxon>
        <taxon>Evosea</taxon>
        <taxon>Variosea</taxon>
        <taxon>Cavosteliida</taxon>
        <taxon>Cavosteliaceae</taxon>
        <taxon>Planoprotostelium</taxon>
    </lineage>
</organism>
<sequence>MSVNPCGTAEARYKNLAWAMRALQIETKEEPMNIDIGTKRRTKKPQSQPRRTSMHSSGLSPAATEDEKTRRSRMKDVCGSLWYS</sequence>
<reference evidence="2 3" key="1">
    <citation type="journal article" date="2018" name="Genome Biol. Evol.">
        <title>Multiple Roots of Fruiting Body Formation in Amoebozoa.</title>
        <authorList>
            <person name="Hillmann F."/>
            <person name="Forbes G."/>
            <person name="Novohradska S."/>
            <person name="Ferling I."/>
            <person name="Riege K."/>
            <person name="Groth M."/>
            <person name="Westermann M."/>
            <person name="Marz M."/>
            <person name="Spaller T."/>
            <person name="Winckler T."/>
            <person name="Schaap P."/>
            <person name="Glockner G."/>
        </authorList>
    </citation>
    <scope>NUCLEOTIDE SEQUENCE [LARGE SCALE GENOMIC DNA]</scope>
    <source>
        <strain evidence="2 3">Jena</strain>
    </source>
</reference>